<evidence type="ECO:0000259" key="3">
    <source>
        <dbReference type="PROSITE" id="PS50004"/>
    </source>
</evidence>
<gene>
    <name evidence="4" type="ORF">AMELA_G00242120</name>
</gene>
<accession>A0A7J5ZVN5</accession>
<reference evidence="4 5" key="1">
    <citation type="submission" date="2020-02" db="EMBL/GenBank/DDBJ databases">
        <title>A chromosome-scale genome assembly of the black bullhead catfish (Ameiurus melas).</title>
        <authorList>
            <person name="Wen M."/>
            <person name="Zham M."/>
            <person name="Cabau C."/>
            <person name="Klopp C."/>
            <person name="Donnadieu C."/>
            <person name="Roques C."/>
            <person name="Bouchez O."/>
            <person name="Lampietro C."/>
            <person name="Jouanno E."/>
            <person name="Herpin A."/>
            <person name="Louis A."/>
            <person name="Berthelot C."/>
            <person name="Parey E."/>
            <person name="Roest-Crollius H."/>
            <person name="Braasch I."/>
            <person name="Postlethwait J."/>
            <person name="Robinson-Rechavi M."/>
            <person name="Echchiki A."/>
            <person name="Begum T."/>
            <person name="Montfort J."/>
            <person name="Schartl M."/>
            <person name="Bobe J."/>
            <person name="Guiguen Y."/>
        </authorList>
    </citation>
    <scope>NUCLEOTIDE SEQUENCE [LARGE SCALE GENOMIC DNA]</scope>
    <source>
        <strain evidence="4">M_S1</strain>
        <tissue evidence="4">Blood</tissue>
    </source>
</reference>
<dbReference type="InterPro" id="IPR035892">
    <property type="entry name" value="C2_domain_sf"/>
</dbReference>
<dbReference type="GO" id="GO:0001771">
    <property type="term" value="P:immunological synapse formation"/>
    <property type="evidence" value="ECO:0007669"/>
    <property type="project" value="TreeGrafter"/>
</dbReference>
<dbReference type="SMART" id="SM00239">
    <property type="entry name" value="C2"/>
    <property type="match status" value="1"/>
</dbReference>
<organism evidence="4 5">
    <name type="scientific">Ameiurus melas</name>
    <name type="common">Black bullhead</name>
    <name type="synonym">Silurus melas</name>
    <dbReference type="NCBI Taxonomy" id="219545"/>
    <lineage>
        <taxon>Eukaryota</taxon>
        <taxon>Metazoa</taxon>
        <taxon>Chordata</taxon>
        <taxon>Craniata</taxon>
        <taxon>Vertebrata</taxon>
        <taxon>Euteleostomi</taxon>
        <taxon>Actinopterygii</taxon>
        <taxon>Neopterygii</taxon>
        <taxon>Teleostei</taxon>
        <taxon>Ostariophysi</taxon>
        <taxon>Siluriformes</taxon>
        <taxon>Ictaluridae</taxon>
        <taxon>Ameiurus</taxon>
    </lineage>
</organism>
<keyword evidence="1 2" id="KW-0732">Signal</keyword>
<dbReference type="InterPro" id="IPR052784">
    <property type="entry name" value="Perforin-1_pore-forming"/>
</dbReference>
<dbReference type="InterPro" id="IPR000008">
    <property type="entry name" value="C2_dom"/>
</dbReference>
<dbReference type="PROSITE" id="PS50004">
    <property type="entry name" value="C2"/>
    <property type="match status" value="1"/>
</dbReference>
<feature type="signal peptide" evidence="2">
    <location>
        <begin position="1"/>
        <end position="26"/>
    </location>
</feature>
<dbReference type="Proteomes" id="UP000593565">
    <property type="component" value="Unassembled WGS sequence"/>
</dbReference>
<sequence>MTFFSSSRLVYLTVFILVCLALPSDAALRVFRMQGRSLKGDPLGYAPDPYVKVFVRNEVRNTYVIRDTSNPVWSSNLSFSTAKVNDQVRLQVWDQDIKNHDLLGTCYAPVKRGTSNFKCTLSKGGTLTFSTQFS</sequence>
<dbReference type="Gene3D" id="2.60.40.150">
    <property type="entry name" value="C2 domain"/>
    <property type="match status" value="1"/>
</dbReference>
<dbReference type="GO" id="GO:0016020">
    <property type="term" value="C:membrane"/>
    <property type="evidence" value="ECO:0007669"/>
    <property type="project" value="TreeGrafter"/>
</dbReference>
<dbReference type="GO" id="GO:0022829">
    <property type="term" value="F:wide pore channel activity"/>
    <property type="evidence" value="ECO:0007669"/>
    <property type="project" value="TreeGrafter"/>
</dbReference>
<name>A0A7J5ZVN5_AMEME</name>
<comment type="caution">
    <text evidence="4">The sequence shown here is derived from an EMBL/GenBank/DDBJ whole genome shotgun (WGS) entry which is preliminary data.</text>
</comment>
<feature type="chain" id="PRO_5029778015" description="C2 domain-containing protein" evidence="2">
    <location>
        <begin position="27"/>
        <end position="134"/>
    </location>
</feature>
<dbReference type="AlphaFoldDB" id="A0A7J5ZVN5"/>
<keyword evidence="5" id="KW-1185">Reference proteome</keyword>
<feature type="domain" description="C2" evidence="3">
    <location>
        <begin position="8"/>
        <end position="123"/>
    </location>
</feature>
<dbReference type="PANTHER" id="PTHR46096">
    <property type="entry name" value="PERFORIN-1"/>
    <property type="match status" value="1"/>
</dbReference>
<evidence type="ECO:0000256" key="2">
    <source>
        <dbReference type="SAM" id="SignalP"/>
    </source>
</evidence>
<evidence type="ECO:0000256" key="1">
    <source>
        <dbReference type="ARBA" id="ARBA00022729"/>
    </source>
</evidence>
<dbReference type="EMBL" id="JAAGNN010000022">
    <property type="protein sequence ID" value="KAF4074684.1"/>
    <property type="molecule type" value="Genomic_DNA"/>
</dbReference>
<protein>
    <recommendedName>
        <fullName evidence="3">C2 domain-containing protein</fullName>
    </recommendedName>
</protein>
<dbReference type="Pfam" id="PF00168">
    <property type="entry name" value="C2"/>
    <property type="match status" value="1"/>
</dbReference>
<evidence type="ECO:0000313" key="4">
    <source>
        <dbReference type="EMBL" id="KAF4074684.1"/>
    </source>
</evidence>
<dbReference type="PANTHER" id="PTHR46096:SF3">
    <property type="entry name" value="PERFORIN-1"/>
    <property type="match status" value="1"/>
</dbReference>
<proteinExistence type="predicted"/>
<dbReference type="GO" id="GO:0001913">
    <property type="term" value="P:T cell mediated cytotoxicity"/>
    <property type="evidence" value="ECO:0007669"/>
    <property type="project" value="TreeGrafter"/>
</dbReference>
<dbReference type="GO" id="GO:0051607">
    <property type="term" value="P:defense response to virus"/>
    <property type="evidence" value="ECO:0007669"/>
    <property type="project" value="TreeGrafter"/>
</dbReference>
<dbReference type="SUPFAM" id="SSF49562">
    <property type="entry name" value="C2 domain (Calcium/lipid-binding domain, CaLB)"/>
    <property type="match status" value="1"/>
</dbReference>
<evidence type="ECO:0000313" key="5">
    <source>
        <dbReference type="Proteomes" id="UP000593565"/>
    </source>
</evidence>